<dbReference type="EMBL" id="JAHMUF010000006">
    <property type="protein sequence ID" value="KAG7194632.1"/>
    <property type="molecule type" value="Genomic_DNA"/>
</dbReference>
<dbReference type="PANTHER" id="PTHR33840:SF2">
    <property type="entry name" value="TLE1 PHOSPHOLIPASE DOMAIN-CONTAINING PROTEIN"/>
    <property type="match status" value="1"/>
</dbReference>
<gene>
    <name evidence="2" type="ORF">KQ657_004308</name>
</gene>
<dbReference type="OrthoDB" id="3162439at2759"/>
<proteinExistence type="predicted"/>
<organism evidence="2 3">
    <name type="scientific">Scheffersomyces spartinae</name>
    <dbReference type="NCBI Taxonomy" id="45513"/>
    <lineage>
        <taxon>Eukaryota</taxon>
        <taxon>Fungi</taxon>
        <taxon>Dikarya</taxon>
        <taxon>Ascomycota</taxon>
        <taxon>Saccharomycotina</taxon>
        <taxon>Pichiomycetes</taxon>
        <taxon>Debaryomycetaceae</taxon>
        <taxon>Scheffersomyces</taxon>
    </lineage>
</organism>
<dbReference type="AlphaFoldDB" id="A0A9P7VB55"/>
<sequence length="571" mass="65646">MAETAALSGSLLTNLSDSFPLYGGGASSSRKVIVGPQTEFNPETNKNIVLFLDGTSNEFGTNPYTNVLRLFQMTLMDEKSQVCYYQPGIGARFEAESEDNVVTNMIDEAIATSLSRHVVAAYNYIVSQYKPGDRIYLFGFSRGSFTCRALAGMIERVGLLYRGLEHLTNQAWEYYSNWQKAQAQAQTDDMRTLFEVFGETFCRLNVNIYFMGIFDSVNSVGLLRDKMFPYVIRSSNVVHTRHAISLDERRAKFKELFIKDAESRLKEVEQGGSSSEVEESFKELMFSGNHGDVGGGWHTDTTVEGSVPSDHPWDKQLRYLSGVPMRWLLKEAQTMGVLFQPKDIDDFNSKQAIQYTLFGYWHDILSFNSSPQLKFIPKSSESLNTQDEIASKSKLFKLQENPPQKLTRFDGRGYGTLLKTLFWWILEVVPFAVKKDRASQAELTGLIRECNHHNRKFCLVFTPNFGKHRDINYTADYHWSVFYRIHFITNYTPGNIKYNNQVSLQDKWGLGTKFINLMKVKESAFSEDLWEEIEEFRDKLNNLPTNSPKDYILLIKNDRSEFWLYLIDDYA</sequence>
<name>A0A9P7VB55_9ASCO</name>
<dbReference type="InterPro" id="IPR018712">
    <property type="entry name" value="Tle1-like_cat"/>
</dbReference>
<dbReference type="GeneID" id="66117682"/>
<comment type="caution">
    <text evidence="2">The sequence shown here is derived from an EMBL/GenBank/DDBJ whole genome shotgun (WGS) entry which is preliminary data.</text>
</comment>
<protein>
    <recommendedName>
        <fullName evidence="1">T6SS Phospholipase effector Tle1-like catalytic domain-containing protein</fullName>
    </recommendedName>
</protein>
<evidence type="ECO:0000313" key="2">
    <source>
        <dbReference type="EMBL" id="KAG7194632.1"/>
    </source>
</evidence>
<evidence type="ECO:0000259" key="1">
    <source>
        <dbReference type="Pfam" id="PF09994"/>
    </source>
</evidence>
<keyword evidence="3" id="KW-1185">Reference proteome</keyword>
<accession>A0A9P7VB55</accession>
<dbReference type="Pfam" id="PF09994">
    <property type="entry name" value="T6SS_Tle1-like_cat"/>
    <property type="match status" value="1"/>
</dbReference>
<dbReference type="RefSeq" id="XP_043050179.1">
    <property type="nucleotide sequence ID" value="XM_043194982.1"/>
</dbReference>
<reference evidence="2" key="1">
    <citation type="submission" date="2021-03" db="EMBL/GenBank/DDBJ databases">
        <authorList>
            <person name="Palmer J.M."/>
        </authorList>
    </citation>
    <scope>NUCLEOTIDE SEQUENCE</scope>
    <source>
        <strain evidence="2">ARV_011</strain>
    </source>
</reference>
<dbReference type="SUPFAM" id="SSF53474">
    <property type="entry name" value="alpha/beta-Hydrolases"/>
    <property type="match status" value="1"/>
</dbReference>
<dbReference type="Proteomes" id="UP000790833">
    <property type="component" value="Unassembled WGS sequence"/>
</dbReference>
<dbReference type="InterPro" id="IPR029058">
    <property type="entry name" value="AB_hydrolase_fold"/>
</dbReference>
<dbReference type="PANTHER" id="PTHR33840">
    <property type="match status" value="1"/>
</dbReference>
<evidence type="ECO:0000313" key="3">
    <source>
        <dbReference type="Proteomes" id="UP000790833"/>
    </source>
</evidence>
<feature type="domain" description="T6SS Phospholipase effector Tle1-like catalytic" evidence="1">
    <location>
        <begin position="46"/>
        <end position="331"/>
    </location>
</feature>